<comment type="caution">
    <text evidence="1">The sequence shown here is derived from an EMBL/GenBank/DDBJ whole genome shotgun (WGS) entry which is preliminary data.</text>
</comment>
<dbReference type="EMBL" id="JAGPXC010000004">
    <property type="protein sequence ID" value="KAH6654509.1"/>
    <property type="molecule type" value="Genomic_DNA"/>
</dbReference>
<name>A0A9P8ULQ6_9PEZI</name>
<dbReference type="Pfam" id="PF13376">
    <property type="entry name" value="OmdA"/>
    <property type="match status" value="1"/>
</dbReference>
<keyword evidence="2" id="KW-1185">Reference proteome</keyword>
<organism evidence="1 2">
    <name type="scientific">Truncatella angustata</name>
    <dbReference type="NCBI Taxonomy" id="152316"/>
    <lineage>
        <taxon>Eukaryota</taxon>
        <taxon>Fungi</taxon>
        <taxon>Dikarya</taxon>
        <taxon>Ascomycota</taxon>
        <taxon>Pezizomycotina</taxon>
        <taxon>Sordariomycetes</taxon>
        <taxon>Xylariomycetidae</taxon>
        <taxon>Amphisphaeriales</taxon>
        <taxon>Sporocadaceae</taxon>
        <taxon>Truncatella</taxon>
    </lineage>
</organism>
<dbReference type="RefSeq" id="XP_045958779.1">
    <property type="nucleotide sequence ID" value="XM_046095945.1"/>
</dbReference>
<dbReference type="AlphaFoldDB" id="A0A9P8ULQ6"/>
<evidence type="ECO:0000313" key="2">
    <source>
        <dbReference type="Proteomes" id="UP000758603"/>
    </source>
</evidence>
<gene>
    <name evidence="1" type="ORF">BKA67DRAFT_281083</name>
</gene>
<dbReference type="OrthoDB" id="10263401at2759"/>
<sequence>MAGKATSRHGRRLIRSVPASTTATGSTWADPIYFASPSALGNWLSVYHKSKKELFVGYYKKHTGRIDLTWSNAVDEALCWGWIDGVRRRVDDDRMAQRFTPRAKKSHWSRINVEKMALLEASGRVQEPGRAAFALRTEENTAQMSFERELVFSDEFLRRLSENKDAASYIEGRTPGYRRQVCHWVMSAKRMETQQKRFEELINCSLQSQDLKQFRRK</sequence>
<accession>A0A9P8ULQ6</accession>
<proteinExistence type="predicted"/>
<dbReference type="GeneID" id="70124838"/>
<protein>
    <recommendedName>
        <fullName evidence="3">Bacteriocin-protection protein</fullName>
    </recommendedName>
</protein>
<reference evidence="1" key="1">
    <citation type="journal article" date="2021" name="Nat. Commun.">
        <title>Genetic determinants of endophytism in the Arabidopsis root mycobiome.</title>
        <authorList>
            <person name="Mesny F."/>
            <person name="Miyauchi S."/>
            <person name="Thiergart T."/>
            <person name="Pickel B."/>
            <person name="Atanasova L."/>
            <person name="Karlsson M."/>
            <person name="Huettel B."/>
            <person name="Barry K.W."/>
            <person name="Haridas S."/>
            <person name="Chen C."/>
            <person name="Bauer D."/>
            <person name="Andreopoulos W."/>
            <person name="Pangilinan J."/>
            <person name="LaButti K."/>
            <person name="Riley R."/>
            <person name="Lipzen A."/>
            <person name="Clum A."/>
            <person name="Drula E."/>
            <person name="Henrissat B."/>
            <person name="Kohler A."/>
            <person name="Grigoriev I.V."/>
            <person name="Martin F.M."/>
            <person name="Hacquard S."/>
        </authorList>
    </citation>
    <scope>NUCLEOTIDE SEQUENCE</scope>
    <source>
        <strain evidence="1">MPI-SDFR-AT-0073</strain>
    </source>
</reference>
<dbReference type="Proteomes" id="UP000758603">
    <property type="component" value="Unassembled WGS sequence"/>
</dbReference>
<evidence type="ECO:0008006" key="3">
    <source>
        <dbReference type="Google" id="ProtNLM"/>
    </source>
</evidence>
<evidence type="ECO:0000313" key="1">
    <source>
        <dbReference type="EMBL" id="KAH6654509.1"/>
    </source>
</evidence>